<dbReference type="EMBL" id="WOCE01000018">
    <property type="protein sequence ID" value="KAE9593795.1"/>
    <property type="molecule type" value="Genomic_DNA"/>
</dbReference>
<gene>
    <name evidence="1" type="ORF">Lalb_Chr18g0046871</name>
</gene>
<organism evidence="1 2">
    <name type="scientific">Lupinus albus</name>
    <name type="common">White lupine</name>
    <name type="synonym">Lupinus termis</name>
    <dbReference type="NCBI Taxonomy" id="3870"/>
    <lineage>
        <taxon>Eukaryota</taxon>
        <taxon>Viridiplantae</taxon>
        <taxon>Streptophyta</taxon>
        <taxon>Embryophyta</taxon>
        <taxon>Tracheophyta</taxon>
        <taxon>Spermatophyta</taxon>
        <taxon>Magnoliopsida</taxon>
        <taxon>eudicotyledons</taxon>
        <taxon>Gunneridae</taxon>
        <taxon>Pentapetalae</taxon>
        <taxon>rosids</taxon>
        <taxon>fabids</taxon>
        <taxon>Fabales</taxon>
        <taxon>Fabaceae</taxon>
        <taxon>Papilionoideae</taxon>
        <taxon>50 kb inversion clade</taxon>
        <taxon>genistoids sensu lato</taxon>
        <taxon>core genistoids</taxon>
        <taxon>Genisteae</taxon>
        <taxon>Lupinus</taxon>
    </lineage>
</organism>
<dbReference type="Gene3D" id="1.10.510.10">
    <property type="entry name" value="Transferase(Phosphotransferase) domain 1"/>
    <property type="match status" value="1"/>
</dbReference>
<comment type="caution">
    <text evidence="1">The sequence shown here is derived from an EMBL/GenBank/DDBJ whole genome shotgun (WGS) entry which is preliminary data.</text>
</comment>
<dbReference type="OrthoDB" id="4062651at2759"/>
<reference evidence="2" key="1">
    <citation type="journal article" date="2020" name="Nat. Commun.">
        <title>Genome sequence of the cluster root forming white lupin.</title>
        <authorList>
            <person name="Hufnagel B."/>
            <person name="Marques A."/>
            <person name="Soriano A."/>
            <person name="Marques L."/>
            <person name="Divol F."/>
            <person name="Doumas P."/>
            <person name="Sallet E."/>
            <person name="Mancinotti D."/>
            <person name="Carrere S."/>
            <person name="Marande W."/>
            <person name="Arribat S."/>
            <person name="Keller J."/>
            <person name="Huneau C."/>
            <person name="Blein T."/>
            <person name="Aime D."/>
            <person name="Laguerre M."/>
            <person name="Taylor J."/>
            <person name="Schubert V."/>
            <person name="Nelson M."/>
            <person name="Geu-Flores F."/>
            <person name="Crespi M."/>
            <person name="Gallardo-Guerrero K."/>
            <person name="Delaux P.-M."/>
            <person name="Salse J."/>
            <person name="Berges H."/>
            <person name="Guyot R."/>
            <person name="Gouzy J."/>
            <person name="Peret B."/>
        </authorList>
    </citation>
    <scope>NUCLEOTIDE SEQUENCE [LARGE SCALE GENOMIC DNA]</scope>
    <source>
        <strain evidence="2">cv. Amiga</strain>
    </source>
</reference>
<dbReference type="PANTHER" id="PTHR47987">
    <property type="entry name" value="OS08G0249100 PROTEIN"/>
    <property type="match status" value="1"/>
</dbReference>
<dbReference type="InterPro" id="IPR011009">
    <property type="entry name" value="Kinase-like_dom_sf"/>
</dbReference>
<dbReference type="SUPFAM" id="SSF56112">
    <property type="entry name" value="Protein kinase-like (PK-like)"/>
    <property type="match status" value="1"/>
</dbReference>
<proteinExistence type="predicted"/>
<name>A0A6A4NST4_LUPAL</name>
<keyword evidence="2" id="KW-1185">Reference proteome</keyword>
<sequence length="99" mass="11235">MQGIVNEKTDVYSYGILLLEIITGRRALDHLQQSIVLWARPLLDANNLRELVDPSLGDDYDLEEMECVVLTASLCVEQSPFLRPRMSEVTTQPKYIVAL</sequence>
<evidence type="ECO:0008006" key="3">
    <source>
        <dbReference type="Google" id="ProtNLM"/>
    </source>
</evidence>
<evidence type="ECO:0000313" key="1">
    <source>
        <dbReference type="EMBL" id="KAE9593795.1"/>
    </source>
</evidence>
<dbReference type="Proteomes" id="UP000447434">
    <property type="component" value="Chromosome 18"/>
</dbReference>
<dbReference type="PANTHER" id="PTHR47987:SF14">
    <property type="entry name" value="RECEPTOR-LIKE CYTOSOLIC SERINE_THREONINE-PROTEIN KINASE RBK2"/>
    <property type="match status" value="1"/>
</dbReference>
<dbReference type="InterPro" id="IPR046958">
    <property type="entry name" value="RBK1/2/STUNTED"/>
</dbReference>
<accession>A0A6A4NST4</accession>
<evidence type="ECO:0000313" key="2">
    <source>
        <dbReference type="Proteomes" id="UP000447434"/>
    </source>
</evidence>
<dbReference type="AlphaFoldDB" id="A0A6A4NST4"/>
<protein>
    <recommendedName>
        <fullName evidence="3">Protein kinase domain-containing protein</fullName>
    </recommendedName>
</protein>